<gene>
    <name evidence="2" type="ORF">LTR16_012763</name>
</gene>
<organism evidence="2 3">
    <name type="scientific">Cryomyces antarcticus</name>
    <dbReference type="NCBI Taxonomy" id="329879"/>
    <lineage>
        <taxon>Eukaryota</taxon>
        <taxon>Fungi</taxon>
        <taxon>Dikarya</taxon>
        <taxon>Ascomycota</taxon>
        <taxon>Pezizomycotina</taxon>
        <taxon>Dothideomycetes</taxon>
        <taxon>Dothideomycetes incertae sedis</taxon>
        <taxon>Cryomyces</taxon>
    </lineage>
</organism>
<feature type="region of interest" description="Disordered" evidence="1">
    <location>
        <begin position="34"/>
        <end position="72"/>
    </location>
</feature>
<dbReference type="EMBL" id="JAVRRA010021829">
    <property type="protein sequence ID" value="KAK5148778.1"/>
    <property type="molecule type" value="Genomic_DNA"/>
</dbReference>
<proteinExistence type="predicted"/>
<comment type="caution">
    <text evidence="2">The sequence shown here is derived from an EMBL/GenBank/DDBJ whole genome shotgun (WGS) entry which is preliminary data.</text>
</comment>
<dbReference type="Proteomes" id="UP001357485">
    <property type="component" value="Unassembled WGS sequence"/>
</dbReference>
<evidence type="ECO:0000313" key="3">
    <source>
        <dbReference type="Proteomes" id="UP001357485"/>
    </source>
</evidence>
<evidence type="ECO:0000313" key="2">
    <source>
        <dbReference type="EMBL" id="KAK5148778.1"/>
    </source>
</evidence>
<feature type="compositionally biased region" description="Basic and acidic residues" evidence="1">
    <location>
        <begin position="53"/>
        <end position="72"/>
    </location>
</feature>
<keyword evidence="3" id="KW-1185">Reference proteome</keyword>
<accession>A0ABR0LIL3</accession>
<feature type="non-terminal residue" evidence="2">
    <location>
        <position position="1"/>
    </location>
</feature>
<name>A0ABR0LIL3_9PEZI</name>
<reference evidence="2 3" key="1">
    <citation type="submission" date="2023-08" db="EMBL/GenBank/DDBJ databases">
        <title>Black Yeasts Isolated from many extreme environments.</title>
        <authorList>
            <person name="Coleine C."/>
            <person name="Stajich J.E."/>
            <person name="Selbmann L."/>
        </authorList>
    </citation>
    <scope>NUCLEOTIDE SEQUENCE [LARGE SCALE GENOMIC DNA]</scope>
    <source>
        <strain evidence="2 3">CCFEE 536</strain>
    </source>
</reference>
<protein>
    <submittedName>
        <fullName evidence="2">Uncharacterized protein</fullName>
    </submittedName>
</protein>
<evidence type="ECO:0000256" key="1">
    <source>
        <dbReference type="SAM" id="MobiDB-lite"/>
    </source>
</evidence>
<sequence>HPPTLAPVSTSLKPHPLEHDLVLLAPLSLPAKSLLRAADPPREAQEQQALGQERGREARGREGQDEDAEVHR</sequence>